<feature type="region of interest" description="Disordered" evidence="1">
    <location>
        <begin position="117"/>
        <end position="151"/>
    </location>
</feature>
<reference evidence="3 4" key="1">
    <citation type="journal article" date="2023" name="Nucleic Acids Res.">
        <title>The hologenome of Daphnia magna reveals possible DNA methylation and microbiome-mediated evolution of the host genome.</title>
        <authorList>
            <person name="Chaturvedi A."/>
            <person name="Li X."/>
            <person name="Dhandapani V."/>
            <person name="Marshall H."/>
            <person name="Kissane S."/>
            <person name="Cuenca-Cambronero M."/>
            <person name="Asole G."/>
            <person name="Calvet F."/>
            <person name="Ruiz-Romero M."/>
            <person name="Marangio P."/>
            <person name="Guigo R."/>
            <person name="Rago D."/>
            <person name="Mirbahai L."/>
            <person name="Eastwood N."/>
            <person name="Colbourne J.K."/>
            <person name="Zhou J."/>
            <person name="Mallon E."/>
            <person name="Orsini L."/>
        </authorList>
    </citation>
    <scope>NUCLEOTIDE SEQUENCE [LARGE SCALE GENOMIC DNA]</scope>
    <source>
        <strain evidence="3">LRV0_1</strain>
    </source>
</reference>
<organism evidence="3 4">
    <name type="scientific">Daphnia magna</name>
    <dbReference type="NCBI Taxonomy" id="35525"/>
    <lineage>
        <taxon>Eukaryota</taxon>
        <taxon>Metazoa</taxon>
        <taxon>Ecdysozoa</taxon>
        <taxon>Arthropoda</taxon>
        <taxon>Crustacea</taxon>
        <taxon>Branchiopoda</taxon>
        <taxon>Diplostraca</taxon>
        <taxon>Cladocera</taxon>
        <taxon>Anomopoda</taxon>
        <taxon>Daphniidae</taxon>
        <taxon>Daphnia</taxon>
    </lineage>
</organism>
<evidence type="ECO:0000313" key="4">
    <source>
        <dbReference type="Proteomes" id="UP001234178"/>
    </source>
</evidence>
<protein>
    <recommendedName>
        <fullName evidence="2">Transposable element P transposase-like RNase H domain-containing protein</fullName>
    </recommendedName>
</protein>
<dbReference type="Proteomes" id="UP001234178">
    <property type="component" value="Unassembled WGS sequence"/>
</dbReference>
<feature type="domain" description="Transposable element P transposase-like RNase H" evidence="2">
    <location>
        <begin position="298"/>
        <end position="419"/>
    </location>
</feature>
<accession>A0ABQ9ZJL6</accession>
<keyword evidence="4" id="KW-1185">Reference proteome</keyword>
<evidence type="ECO:0000259" key="2">
    <source>
        <dbReference type="Pfam" id="PF21787"/>
    </source>
</evidence>
<evidence type="ECO:0000256" key="1">
    <source>
        <dbReference type="SAM" id="MobiDB-lite"/>
    </source>
</evidence>
<evidence type="ECO:0000313" key="3">
    <source>
        <dbReference type="EMBL" id="KAK4013116.1"/>
    </source>
</evidence>
<feature type="compositionally biased region" description="Polar residues" evidence="1">
    <location>
        <begin position="10"/>
        <end position="21"/>
    </location>
</feature>
<dbReference type="EMBL" id="JAOYFB010000004">
    <property type="protein sequence ID" value="KAK4013116.1"/>
    <property type="molecule type" value="Genomic_DNA"/>
</dbReference>
<gene>
    <name evidence="3" type="ORF">OUZ56_025356</name>
</gene>
<comment type="caution">
    <text evidence="3">The sequence shown here is derived from an EMBL/GenBank/DDBJ whole genome shotgun (WGS) entry which is preliminary data.</text>
</comment>
<dbReference type="InterPro" id="IPR048365">
    <property type="entry name" value="TNP-like_RNaseH_N"/>
</dbReference>
<proteinExistence type="predicted"/>
<dbReference type="Pfam" id="PF21787">
    <property type="entry name" value="TNP-like_RNaseH_N"/>
    <property type="match status" value="1"/>
</dbReference>
<name>A0ABQ9ZJL6_9CRUS</name>
<feature type="region of interest" description="Disordered" evidence="1">
    <location>
        <begin position="1"/>
        <end position="40"/>
    </location>
</feature>
<sequence length="562" mass="63277">METVEEDTASCETTTAFQSAASPPHQEDESQLNGDNDHTETEIIGGSELMETGEHFNLPIEAETTVEEETVSCDTTTTSKSVALPPQQDPETEIIAGRDLMETGEHLNLPIDIVTTLEEEDSVSSDTTTTSPPHQYRDSQLNGDSDHTETGESFELFNDRETTVEEDTASCETTTAFQSVASPTLQHPETEINDDCVETISKLKDDVATLTENQLDEKIKHLTHGERAIINTFIMKGKAELKADTGRAYGMKYDAGFLMQCLLLKLKSSSTYNHLRKNKILPLPSPSTIRRRLSSSECKFGFNELALENIKKAMANLPESERWGSIMWDEVSLKKDLTWHSSRLEWHGIVDFGEDITGAVKSGIATHALVLMFRPYRGNWVQPFACFASKNAASFTILHEVIVKGIVLLHNNNAIVKNLMNVRKAAQLLSDSVVHAIRHYRAHRTFGYLFKGSESTEKFTKLMNDVFDIMNGRCVKQGINISNWCKKKEKLDIYLKILDITEECHRSREKNDPNIPLNMFVSETTLQAWRISVLSVIAVAEEQFTHIAHFSRRMSESWPNIR</sequence>